<feature type="transmembrane region" description="Helical" evidence="9">
    <location>
        <begin position="100"/>
        <end position="121"/>
    </location>
</feature>
<evidence type="ECO:0000313" key="11">
    <source>
        <dbReference type="Proteomes" id="UP000321891"/>
    </source>
</evidence>
<keyword evidence="6 9" id="KW-0812">Transmembrane</keyword>
<comment type="function">
    <text evidence="9">Converts cobyric acid to cobinamide by the addition of aminopropanol on the F carboxylic group.</text>
</comment>
<evidence type="ECO:0000256" key="6">
    <source>
        <dbReference type="ARBA" id="ARBA00022692"/>
    </source>
</evidence>
<evidence type="ECO:0000256" key="2">
    <source>
        <dbReference type="ARBA" id="ARBA00004953"/>
    </source>
</evidence>
<reference evidence="10 11" key="1">
    <citation type="submission" date="2019-07" db="EMBL/GenBank/DDBJ databases">
        <title>Whole genome shotgun sequence of Acetobacter cibinongensis NBRC 16605.</title>
        <authorList>
            <person name="Hosoyama A."/>
            <person name="Uohara A."/>
            <person name="Ohji S."/>
            <person name="Ichikawa N."/>
        </authorList>
    </citation>
    <scope>NUCLEOTIDE SEQUENCE [LARGE SCALE GENOMIC DNA]</scope>
    <source>
        <strain evidence="10 11">NBRC 16605</strain>
    </source>
</reference>
<dbReference type="Proteomes" id="UP000321891">
    <property type="component" value="Unassembled WGS sequence"/>
</dbReference>
<comment type="caution">
    <text evidence="9">Lacks conserved residue(s) required for the propagation of feature annotation.</text>
</comment>
<evidence type="ECO:0000256" key="8">
    <source>
        <dbReference type="ARBA" id="ARBA00023136"/>
    </source>
</evidence>
<keyword evidence="4 9" id="KW-1003">Cell membrane</keyword>
<evidence type="ECO:0000313" key="10">
    <source>
        <dbReference type="EMBL" id="GEL59052.1"/>
    </source>
</evidence>
<evidence type="ECO:0000256" key="3">
    <source>
        <dbReference type="ARBA" id="ARBA00006263"/>
    </source>
</evidence>
<gene>
    <name evidence="9 10" type="primary">cobD</name>
    <name evidence="10" type="ORF">ACI01nite_16540</name>
</gene>
<comment type="caution">
    <text evidence="10">The sequence shown here is derived from an EMBL/GenBank/DDBJ whole genome shotgun (WGS) entry which is preliminary data.</text>
</comment>
<dbReference type="HAMAP" id="MF_00024">
    <property type="entry name" value="CobD_CbiB"/>
    <property type="match status" value="1"/>
</dbReference>
<feature type="transmembrane region" description="Helical" evidence="9">
    <location>
        <begin position="127"/>
        <end position="146"/>
    </location>
</feature>
<proteinExistence type="inferred from homology"/>
<dbReference type="InterPro" id="IPR004485">
    <property type="entry name" value="Cobalamin_biosynth_CobD/CbiB"/>
</dbReference>
<sequence length="366" mass="38650">MRLLGLGTLYVVEASGTTACCCSACCPSGQTCEPSPRMLFFPLSICLPVAALAALLEALWGYPQALVTAIGHPVMWVGALIGKLDNALNLPLYSETKRRWLGVLALVLIVLLPLWLTGVVLREGYALLPAPVMLVLQAIATTTLVAQKSLWTHVVAVGKGLRQNGLAGGRQAVSQIVGRDTSALDESGIVRAALESLAENFSDGIVAPLFWAALFGLPGAVFYKCINTADSMIGHLTPKHAAFGMAAAKLDDWVNLPASRLAALCLVLAGPAGTRRQAWQAVRQDASRHRSPNAGWPEAALAGVLGLRLAGPRVYGGVTVQDSWMGNGTPNATREDLDRGLVVYRRACALVILLLLCAALLSMIEA</sequence>
<keyword evidence="5 9" id="KW-0169">Cobalamin biosynthesis</keyword>
<name>A0ABQ0V641_9PROT</name>
<evidence type="ECO:0000256" key="5">
    <source>
        <dbReference type="ARBA" id="ARBA00022573"/>
    </source>
</evidence>
<dbReference type="PANTHER" id="PTHR34308:SF1">
    <property type="entry name" value="COBALAMIN BIOSYNTHESIS PROTEIN CBIB"/>
    <property type="match status" value="1"/>
</dbReference>
<organism evidence="10 11">
    <name type="scientific">Acetobacter cibinongensis</name>
    <dbReference type="NCBI Taxonomy" id="146475"/>
    <lineage>
        <taxon>Bacteria</taxon>
        <taxon>Pseudomonadati</taxon>
        <taxon>Pseudomonadota</taxon>
        <taxon>Alphaproteobacteria</taxon>
        <taxon>Acetobacterales</taxon>
        <taxon>Acetobacteraceae</taxon>
        <taxon>Acetobacter</taxon>
    </lineage>
</organism>
<evidence type="ECO:0000256" key="4">
    <source>
        <dbReference type="ARBA" id="ARBA00022475"/>
    </source>
</evidence>
<feature type="transmembrane region" description="Helical" evidence="9">
    <location>
        <begin position="39"/>
        <end position="60"/>
    </location>
</feature>
<evidence type="ECO:0000256" key="7">
    <source>
        <dbReference type="ARBA" id="ARBA00022989"/>
    </source>
</evidence>
<accession>A0ABQ0V641</accession>
<keyword evidence="11" id="KW-1185">Reference proteome</keyword>
<protein>
    <recommendedName>
        <fullName evidence="9">Cobalamin biosynthesis protein CobD</fullName>
    </recommendedName>
</protein>
<comment type="pathway">
    <text evidence="2 9">Cofactor biosynthesis; adenosylcobalamin biosynthesis.</text>
</comment>
<comment type="subcellular location">
    <subcellularLocation>
        <location evidence="1 9">Cell membrane</location>
        <topology evidence="1 9">Multi-pass membrane protein</topology>
    </subcellularLocation>
</comment>
<dbReference type="PANTHER" id="PTHR34308">
    <property type="entry name" value="COBALAMIN BIOSYNTHESIS PROTEIN CBIB"/>
    <property type="match status" value="1"/>
</dbReference>
<evidence type="ECO:0000256" key="1">
    <source>
        <dbReference type="ARBA" id="ARBA00004651"/>
    </source>
</evidence>
<evidence type="ECO:0000256" key="9">
    <source>
        <dbReference type="HAMAP-Rule" id="MF_00024"/>
    </source>
</evidence>
<feature type="transmembrane region" description="Helical" evidence="9">
    <location>
        <begin position="343"/>
        <end position="364"/>
    </location>
</feature>
<keyword evidence="8 9" id="KW-0472">Membrane</keyword>
<dbReference type="Pfam" id="PF03186">
    <property type="entry name" value="CobD_Cbib"/>
    <property type="match status" value="1"/>
</dbReference>
<dbReference type="NCBIfam" id="TIGR00380">
    <property type="entry name" value="cobal_cbiB"/>
    <property type="match status" value="1"/>
</dbReference>
<comment type="similarity">
    <text evidence="3 9">Belongs to the CobD/CbiB family.</text>
</comment>
<dbReference type="EMBL" id="BJVU01000006">
    <property type="protein sequence ID" value="GEL59052.1"/>
    <property type="molecule type" value="Genomic_DNA"/>
</dbReference>
<keyword evidence="7 9" id="KW-1133">Transmembrane helix</keyword>